<name>A0A501WZW1_9GAMM</name>
<dbReference type="Gene3D" id="3.40.50.360">
    <property type="match status" value="1"/>
</dbReference>
<dbReference type="SUPFAM" id="SSF52343">
    <property type="entry name" value="Ferredoxin reductase-like, C-terminal NADP-linked domain"/>
    <property type="match status" value="1"/>
</dbReference>
<keyword evidence="3" id="KW-0249">Electron transport</keyword>
<comment type="caution">
    <text evidence="8">The sequence shown here is derived from an EMBL/GenBank/DDBJ whole genome shotgun (WGS) entry which is preliminary data.</text>
</comment>
<dbReference type="PANTHER" id="PTHR19384:SF17">
    <property type="entry name" value="NADPH--CYTOCHROME P450 REDUCTASE"/>
    <property type="match status" value="1"/>
</dbReference>
<evidence type="ECO:0000256" key="2">
    <source>
        <dbReference type="ARBA" id="ARBA00022643"/>
    </source>
</evidence>
<dbReference type="InterPro" id="IPR001709">
    <property type="entry name" value="Flavoprot_Pyr_Nucl_cyt_Rdtase"/>
</dbReference>
<feature type="domain" description="Flavodoxin-like" evidence="6">
    <location>
        <begin position="99"/>
        <end position="235"/>
    </location>
</feature>
<dbReference type="InterPro" id="IPR017927">
    <property type="entry name" value="FAD-bd_FR_type"/>
</dbReference>
<dbReference type="InterPro" id="IPR029039">
    <property type="entry name" value="Flavoprotein-like_sf"/>
</dbReference>
<keyword evidence="3" id="KW-0813">Transport</keyword>
<evidence type="ECO:0000313" key="8">
    <source>
        <dbReference type="EMBL" id="TPE54074.1"/>
    </source>
</evidence>
<dbReference type="InterPro" id="IPR008254">
    <property type="entry name" value="Flavodoxin/NO_synth"/>
</dbReference>
<dbReference type="SUPFAM" id="SSF63380">
    <property type="entry name" value="Riboflavin synthase domain-like"/>
    <property type="match status" value="1"/>
</dbReference>
<dbReference type="PANTHER" id="PTHR19384">
    <property type="entry name" value="NITRIC OXIDE SYNTHASE-RELATED"/>
    <property type="match status" value="1"/>
</dbReference>
<protein>
    <recommendedName>
        <fullName evidence="4">NADPH--hemoprotein reductase</fullName>
        <ecNumber evidence="4">1.6.2.4</ecNumber>
    </recommendedName>
</protein>
<proteinExistence type="predicted"/>
<dbReference type="GO" id="GO:0010181">
    <property type="term" value="F:FMN binding"/>
    <property type="evidence" value="ECO:0007669"/>
    <property type="project" value="InterPro"/>
</dbReference>
<dbReference type="EMBL" id="VFRR01000007">
    <property type="protein sequence ID" value="TPE54074.1"/>
    <property type="molecule type" value="Genomic_DNA"/>
</dbReference>
<evidence type="ECO:0000313" key="9">
    <source>
        <dbReference type="Proteomes" id="UP000315901"/>
    </source>
</evidence>
<organism evidence="8 9">
    <name type="scientific">Maribrevibacterium harenarium</name>
    <dbReference type="NCBI Taxonomy" id="2589817"/>
    <lineage>
        <taxon>Bacteria</taxon>
        <taxon>Pseudomonadati</taxon>
        <taxon>Pseudomonadota</taxon>
        <taxon>Gammaproteobacteria</taxon>
        <taxon>Oceanospirillales</taxon>
        <taxon>Oceanospirillaceae</taxon>
        <taxon>Maribrevibacterium</taxon>
    </lineage>
</organism>
<dbReference type="Pfam" id="PF00258">
    <property type="entry name" value="Flavodoxin_1"/>
    <property type="match status" value="1"/>
</dbReference>
<accession>A0A501WZW1</accession>
<sequence>MSVNKLLSVCMSLAGALVLMEIALTVSFSIWPTGLPLRQPANEFLAEGVMAGVYTSVRMVWFADNLLLLIGFTSLVCLALWLVKKWMPASGAESMPKNTLIAYASQTGAARSLAQRFHQSLAQHADFHCLSELNAALVHRYEKVILVVSTYGEGEAPDSARAFERDIMNWQQTANGQQLSVLALGDRSYASFCAFGHRLAAAFQRLGWRPLADTPVVEVDRMHLPTVESWWQGISHRLGRSVSPLEDTFVPFTVMENRCLNPDKVSRRAHHIRLYRAGADYQVGDVIAIRPLTDTDGVGNEKQAHHHERLYSIASCESGQVDLLVREHWRENGTPGVCSHYLSQLAVGDSVMAELRRHEHFHLTGDVPLILIGAGTGLAPLLGFLRQKQRWHSQTPNWLLFGEQHQQHDHYFAEELWSLQAAGVLTQVEYAWSKDEGMYVQDKMLLQQAELQRWVVELGAHIYVCGSKRGFGESVLAELEQWLSPEQMAQRLHTDLY</sequence>
<dbReference type="PRINTS" id="PR00371">
    <property type="entry name" value="FPNCR"/>
</dbReference>
<keyword evidence="9" id="KW-1185">Reference proteome</keyword>
<evidence type="ECO:0000259" key="6">
    <source>
        <dbReference type="PROSITE" id="PS50902"/>
    </source>
</evidence>
<dbReference type="InterPro" id="IPR001094">
    <property type="entry name" value="Flavdoxin-like"/>
</dbReference>
<evidence type="ECO:0000259" key="7">
    <source>
        <dbReference type="PROSITE" id="PS51384"/>
    </source>
</evidence>
<dbReference type="AlphaFoldDB" id="A0A501WZW1"/>
<gene>
    <name evidence="8" type="ORF">FJM67_05525</name>
</gene>
<feature type="transmembrane region" description="Helical" evidence="5">
    <location>
        <begin position="59"/>
        <end position="83"/>
    </location>
</feature>
<keyword evidence="5" id="KW-0472">Membrane</keyword>
<keyword evidence="1" id="KW-0285">Flavoprotein</keyword>
<dbReference type="EC" id="1.6.2.4" evidence="4"/>
<dbReference type="RefSeq" id="WP_140587682.1">
    <property type="nucleotide sequence ID" value="NZ_VFRR01000007.1"/>
</dbReference>
<dbReference type="Gene3D" id="3.40.50.80">
    <property type="entry name" value="Nucleotide-binding domain of ferredoxin-NADP reductase (FNR) module"/>
    <property type="match status" value="1"/>
</dbReference>
<keyword evidence="5" id="KW-1133">Transmembrane helix</keyword>
<dbReference type="GO" id="GO:0050660">
    <property type="term" value="F:flavin adenine dinucleotide binding"/>
    <property type="evidence" value="ECO:0007669"/>
    <property type="project" value="TreeGrafter"/>
</dbReference>
<reference evidence="8 9" key="1">
    <citation type="submission" date="2019-06" db="EMBL/GenBank/DDBJ databases">
        <title>A novel bacterium of genus Marinomonas, isolated from coastal sand.</title>
        <authorList>
            <person name="Huang H."/>
            <person name="Mo K."/>
            <person name="Hu Y."/>
        </authorList>
    </citation>
    <scope>NUCLEOTIDE SEQUENCE [LARGE SCALE GENOMIC DNA]</scope>
    <source>
        <strain evidence="8 9">HB171799</strain>
    </source>
</reference>
<dbReference type="PROSITE" id="PS50902">
    <property type="entry name" value="FLAVODOXIN_LIKE"/>
    <property type="match status" value="1"/>
</dbReference>
<evidence type="ECO:0000256" key="5">
    <source>
        <dbReference type="SAM" id="Phobius"/>
    </source>
</evidence>
<evidence type="ECO:0000256" key="4">
    <source>
        <dbReference type="ARBA" id="ARBA00023797"/>
    </source>
</evidence>
<dbReference type="OrthoDB" id="9816402at2"/>
<dbReference type="InterPro" id="IPR017938">
    <property type="entry name" value="Riboflavin_synthase-like_b-brl"/>
</dbReference>
<keyword evidence="2" id="KW-0288">FMN</keyword>
<dbReference type="SUPFAM" id="SSF52218">
    <property type="entry name" value="Flavoproteins"/>
    <property type="match status" value="1"/>
</dbReference>
<evidence type="ECO:0000256" key="3">
    <source>
        <dbReference type="ARBA" id="ARBA00022982"/>
    </source>
</evidence>
<dbReference type="PRINTS" id="PR00369">
    <property type="entry name" value="FLAVODOXIN"/>
</dbReference>
<dbReference type="InterPro" id="IPR001433">
    <property type="entry name" value="OxRdtase_FAD/NAD-bd"/>
</dbReference>
<evidence type="ECO:0000256" key="1">
    <source>
        <dbReference type="ARBA" id="ARBA00022630"/>
    </source>
</evidence>
<dbReference type="Gene3D" id="2.40.30.10">
    <property type="entry name" value="Translation factors"/>
    <property type="match status" value="1"/>
</dbReference>
<keyword evidence="5" id="KW-0812">Transmembrane</keyword>
<dbReference type="GO" id="GO:0005829">
    <property type="term" value="C:cytosol"/>
    <property type="evidence" value="ECO:0007669"/>
    <property type="project" value="TreeGrafter"/>
</dbReference>
<feature type="domain" description="FAD-binding FR-type" evidence="7">
    <location>
        <begin position="247"/>
        <end position="364"/>
    </location>
</feature>
<dbReference type="GO" id="GO:0003958">
    <property type="term" value="F:NADPH-hemoprotein reductase activity"/>
    <property type="evidence" value="ECO:0007669"/>
    <property type="project" value="UniProtKB-EC"/>
</dbReference>
<dbReference type="InterPro" id="IPR039261">
    <property type="entry name" value="FNR_nucleotide-bd"/>
</dbReference>
<dbReference type="Pfam" id="PF00175">
    <property type="entry name" value="NAD_binding_1"/>
    <property type="match status" value="1"/>
</dbReference>
<dbReference type="PROSITE" id="PS51384">
    <property type="entry name" value="FAD_FR"/>
    <property type="match status" value="1"/>
</dbReference>
<dbReference type="Proteomes" id="UP000315901">
    <property type="component" value="Unassembled WGS sequence"/>
</dbReference>